<gene>
    <name evidence="4" type="ORF">PHMEG_0007236</name>
</gene>
<dbReference type="OrthoDB" id="47374at2759"/>
<dbReference type="PANTHER" id="PTHR42919">
    <property type="entry name" value="N-ALPHA-ACETYLTRANSFERASE"/>
    <property type="match status" value="1"/>
</dbReference>
<dbReference type="PROSITE" id="PS51186">
    <property type="entry name" value="GNAT"/>
    <property type="match status" value="1"/>
</dbReference>
<dbReference type="PANTHER" id="PTHR42919:SF8">
    <property type="entry name" value="N-ALPHA-ACETYLTRANSFERASE 50"/>
    <property type="match status" value="1"/>
</dbReference>
<dbReference type="Gene3D" id="3.40.630.30">
    <property type="match status" value="1"/>
</dbReference>
<dbReference type="Pfam" id="PF00583">
    <property type="entry name" value="Acetyltransf_1"/>
    <property type="match status" value="1"/>
</dbReference>
<feature type="domain" description="N-acetyltransferase" evidence="3">
    <location>
        <begin position="108"/>
        <end position="258"/>
    </location>
</feature>
<sequence>MLRTSLEVVAVRVEATKAGKVVKRLQSHLLNLPNLRNVVDDRNKGMKLVLLKPNESKLELIQNQLKSLLRTESFSFVRHEVQIDCSEDASICKKEIKREKLKLPIGEVTFLPVDSDNVQQLHDINERLFPVKYNEAFYEYVVDAPEGYCKIDDGTAIGTVCCEVEKVKIAGKRRYRLCILTIGVFEEYRRFKLGTFLLDSVLTQARTDNLAYVYLHVQSCNTTAKDFYLSRGFQVTKLLRNYYPELDPPHCFVLRKHL</sequence>
<evidence type="ECO:0000256" key="2">
    <source>
        <dbReference type="ARBA" id="ARBA00023315"/>
    </source>
</evidence>
<dbReference type="EMBL" id="NBNE01000559">
    <property type="protein sequence ID" value="OWZ18646.1"/>
    <property type="molecule type" value="Genomic_DNA"/>
</dbReference>
<comment type="caution">
    <text evidence="4">The sequence shown here is derived from an EMBL/GenBank/DDBJ whole genome shotgun (WGS) entry which is preliminary data.</text>
</comment>
<dbReference type="STRING" id="4795.A0A225WLU9"/>
<accession>A0A225WLU9</accession>
<dbReference type="CDD" id="cd04301">
    <property type="entry name" value="NAT_SF"/>
    <property type="match status" value="1"/>
</dbReference>
<dbReference type="InterPro" id="IPR000182">
    <property type="entry name" value="GNAT_dom"/>
</dbReference>
<keyword evidence="5" id="KW-1185">Reference proteome</keyword>
<evidence type="ECO:0000313" key="4">
    <source>
        <dbReference type="EMBL" id="OWZ18646.1"/>
    </source>
</evidence>
<protein>
    <submittedName>
        <fullName evidence="4">Acetyltransferase</fullName>
    </submittedName>
</protein>
<name>A0A225WLU9_9STRA</name>
<dbReference type="GO" id="GO:0007064">
    <property type="term" value="P:mitotic sister chromatid cohesion"/>
    <property type="evidence" value="ECO:0007669"/>
    <property type="project" value="TreeGrafter"/>
</dbReference>
<dbReference type="GO" id="GO:0031415">
    <property type="term" value="C:NatA complex"/>
    <property type="evidence" value="ECO:0007669"/>
    <property type="project" value="TreeGrafter"/>
</dbReference>
<dbReference type="InterPro" id="IPR051556">
    <property type="entry name" value="N-term/lysine_N-AcTrnsfr"/>
</dbReference>
<proteinExistence type="predicted"/>
<keyword evidence="1 4" id="KW-0808">Transferase</keyword>
<dbReference type="InterPro" id="IPR016181">
    <property type="entry name" value="Acyl_CoA_acyltransferase"/>
</dbReference>
<evidence type="ECO:0000259" key="3">
    <source>
        <dbReference type="PROSITE" id="PS51186"/>
    </source>
</evidence>
<dbReference type="Proteomes" id="UP000198211">
    <property type="component" value="Unassembled WGS sequence"/>
</dbReference>
<dbReference type="SUPFAM" id="SSF55729">
    <property type="entry name" value="Acyl-CoA N-acyltransferases (Nat)"/>
    <property type="match status" value="1"/>
</dbReference>
<reference evidence="5" key="1">
    <citation type="submission" date="2017-03" db="EMBL/GenBank/DDBJ databases">
        <title>Phytopthora megakarya and P. palmivora, two closely related causual agents of cacao black pod achieved similar genome size and gene model numbers by different mechanisms.</title>
        <authorList>
            <person name="Ali S."/>
            <person name="Shao J."/>
            <person name="Larry D.J."/>
            <person name="Kronmiller B."/>
            <person name="Shen D."/>
            <person name="Strem M.D."/>
            <person name="Melnick R.L."/>
            <person name="Guiltinan M.J."/>
            <person name="Tyler B.M."/>
            <person name="Meinhardt L.W."/>
            <person name="Bailey B.A."/>
        </authorList>
    </citation>
    <scope>NUCLEOTIDE SEQUENCE [LARGE SCALE GENOMIC DNA]</scope>
    <source>
        <strain evidence="5">zdho120</strain>
    </source>
</reference>
<evidence type="ECO:0000256" key="1">
    <source>
        <dbReference type="ARBA" id="ARBA00022679"/>
    </source>
</evidence>
<organism evidence="4 5">
    <name type="scientific">Phytophthora megakarya</name>
    <dbReference type="NCBI Taxonomy" id="4795"/>
    <lineage>
        <taxon>Eukaryota</taxon>
        <taxon>Sar</taxon>
        <taxon>Stramenopiles</taxon>
        <taxon>Oomycota</taxon>
        <taxon>Peronosporomycetes</taxon>
        <taxon>Peronosporales</taxon>
        <taxon>Peronosporaceae</taxon>
        <taxon>Phytophthora</taxon>
    </lineage>
</organism>
<keyword evidence="2" id="KW-0012">Acyltransferase</keyword>
<dbReference type="AlphaFoldDB" id="A0A225WLU9"/>
<evidence type="ECO:0000313" key="5">
    <source>
        <dbReference type="Proteomes" id="UP000198211"/>
    </source>
</evidence>
<dbReference type="GO" id="GO:0008080">
    <property type="term" value="F:N-acetyltransferase activity"/>
    <property type="evidence" value="ECO:0007669"/>
    <property type="project" value="TreeGrafter"/>
</dbReference>